<dbReference type="GO" id="GO:0030154">
    <property type="term" value="P:cell differentiation"/>
    <property type="evidence" value="ECO:0000318"/>
    <property type="project" value="GO_Central"/>
</dbReference>
<dbReference type="KEGG" id="ptm:GSPATT00013383001"/>
<keyword evidence="4 7" id="KW-0547">Nucleotide-binding</keyword>
<keyword evidence="6 7" id="KW-0067">ATP-binding</keyword>
<evidence type="ECO:0000256" key="3">
    <source>
        <dbReference type="ARBA" id="ARBA00022679"/>
    </source>
</evidence>
<dbReference type="AlphaFoldDB" id="A0D4F0"/>
<dbReference type="CDD" id="cd14137">
    <property type="entry name" value="STKc_GSK3"/>
    <property type="match status" value="1"/>
</dbReference>
<dbReference type="EMBL" id="CT868285">
    <property type="protein sequence ID" value="CAK77917.1"/>
    <property type="molecule type" value="Genomic_DNA"/>
</dbReference>
<keyword evidence="5" id="KW-0418">Kinase</keyword>
<dbReference type="InterPro" id="IPR017441">
    <property type="entry name" value="Protein_kinase_ATP_BS"/>
</dbReference>
<evidence type="ECO:0000256" key="8">
    <source>
        <dbReference type="RuleBase" id="RU000304"/>
    </source>
</evidence>
<feature type="region of interest" description="Disordered" evidence="9">
    <location>
        <begin position="1"/>
        <end position="25"/>
    </location>
</feature>
<reference evidence="11 12" key="1">
    <citation type="journal article" date="2006" name="Nature">
        <title>Global trends of whole-genome duplications revealed by the ciliate Paramecium tetraurelia.</title>
        <authorList>
            <consortium name="Genoscope"/>
            <person name="Aury J.-M."/>
            <person name="Jaillon O."/>
            <person name="Duret L."/>
            <person name="Noel B."/>
            <person name="Jubin C."/>
            <person name="Porcel B.M."/>
            <person name="Segurens B."/>
            <person name="Daubin V."/>
            <person name="Anthouard V."/>
            <person name="Aiach N."/>
            <person name="Arnaiz O."/>
            <person name="Billaut A."/>
            <person name="Beisson J."/>
            <person name="Blanc I."/>
            <person name="Bouhouche K."/>
            <person name="Camara F."/>
            <person name="Duharcourt S."/>
            <person name="Guigo R."/>
            <person name="Gogendeau D."/>
            <person name="Katinka M."/>
            <person name="Keller A.-M."/>
            <person name="Kissmehl R."/>
            <person name="Klotz C."/>
            <person name="Koll F."/>
            <person name="Le Moue A."/>
            <person name="Lepere C."/>
            <person name="Malinsky S."/>
            <person name="Nowacki M."/>
            <person name="Nowak J.K."/>
            <person name="Plattner H."/>
            <person name="Poulain J."/>
            <person name="Ruiz F."/>
            <person name="Serrano V."/>
            <person name="Zagulski M."/>
            <person name="Dessen P."/>
            <person name="Betermier M."/>
            <person name="Weissenbach J."/>
            <person name="Scarpelli C."/>
            <person name="Schachter V."/>
            <person name="Sperling L."/>
            <person name="Meyer E."/>
            <person name="Cohen J."/>
            <person name="Wincker P."/>
        </authorList>
    </citation>
    <scope>NUCLEOTIDE SEQUENCE [LARGE SCALE GENOMIC DNA]</scope>
    <source>
        <strain evidence="11 12">Stock d4-2</strain>
    </source>
</reference>
<protein>
    <recommendedName>
        <fullName evidence="10">Protein kinase domain-containing protein</fullName>
    </recommendedName>
</protein>
<dbReference type="Pfam" id="PF00069">
    <property type="entry name" value="Pkinase"/>
    <property type="match status" value="1"/>
</dbReference>
<dbReference type="OMA" id="TKMATGR"/>
<evidence type="ECO:0000256" key="5">
    <source>
        <dbReference type="ARBA" id="ARBA00022777"/>
    </source>
</evidence>
<dbReference type="InterPro" id="IPR000719">
    <property type="entry name" value="Prot_kinase_dom"/>
</dbReference>
<dbReference type="GO" id="GO:0005737">
    <property type="term" value="C:cytoplasm"/>
    <property type="evidence" value="ECO:0000318"/>
    <property type="project" value="GO_Central"/>
</dbReference>
<dbReference type="GO" id="GO:0005524">
    <property type="term" value="F:ATP binding"/>
    <property type="evidence" value="ECO:0007669"/>
    <property type="project" value="UniProtKB-UniRule"/>
</dbReference>
<dbReference type="PROSITE" id="PS50011">
    <property type="entry name" value="PROTEIN_KINASE_DOM"/>
    <property type="match status" value="1"/>
</dbReference>
<gene>
    <name evidence="11" type="ORF">GSPATT00013383001</name>
</gene>
<dbReference type="eggNOG" id="KOG0658">
    <property type="taxonomic scope" value="Eukaryota"/>
</dbReference>
<dbReference type="GO" id="GO:0005634">
    <property type="term" value="C:nucleus"/>
    <property type="evidence" value="ECO:0000318"/>
    <property type="project" value="GO_Central"/>
</dbReference>
<evidence type="ECO:0000313" key="12">
    <source>
        <dbReference type="Proteomes" id="UP000000600"/>
    </source>
</evidence>
<keyword evidence="12" id="KW-1185">Reference proteome</keyword>
<comment type="similarity">
    <text evidence="1">Belongs to the protein kinase superfamily. CMGC Ser/Thr protein kinase family. GSK-3 subfamily.</text>
</comment>
<feature type="binding site" evidence="7">
    <location>
        <position position="155"/>
    </location>
    <ligand>
        <name>ATP</name>
        <dbReference type="ChEBI" id="CHEBI:30616"/>
    </ligand>
</feature>
<dbReference type="PROSITE" id="PS00108">
    <property type="entry name" value="PROTEIN_KINASE_ST"/>
    <property type="match status" value="1"/>
</dbReference>
<dbReference type="SUPFAM" id="SSF56112">
    <property type="entry name" value="Protein kinase-like (PK-like)"/>
    <property type="match status" value="1"/>
</dbReference>
<dbReference type="FunFam" id="1.10.510.10:FF:000082">
    <property type="entry name" value="Shaggy-related protein kinase kappa"/>
    <property type="match status" value="1"/>
</dbReference>
<name>A0D4F0_PARTE</name>
<dbReference type="PANTHER" id="PTHR24057:SF0">
    <property type="entry name" value="PROTEIN KINASE SHAGGY-RELATED"/>
    <property type="match status" value="1"/>
</dbReference>
<dbReference type="InterPro" id="IPR011009">
    <property type="entry name" value="Kinase-like_dom_sf"/>
</dbReference>
<dbReference type="HOGENOM" id="CLU_000288_181_20_1"/>
<feature type="compositionally biased region" description="Polar residues" evidence="9">
    <location>
        <begin position="1"/>
        <end position="20"/>
    </location>
</feature>
<dbReference type="SMART" id="SM00220">
    <property type="entry name" value="S_TKc"/>
    <property type="match status" value="1"/>
</dbReference>
<sequence>MFQKMLNQQMKNQVGSLNQQKQEDMNRRVVTEIEDVDQEMKTMQDITNLKGHLKMNQIVKSSFRKNKDETTPSIYIGKFENQLKQIQQSTIKKQGRKPLSIEKNSTKSVLMPASTERYDYSNFTYINLKVVGSGSFGVVHKAKVNETGEIVAIKKVLQDRRYKNRELQILQELDHVNVLKMKHAFYTPADNKDENYLNVVMEYFSDTLYSFNKSYIKDFKRMPDILVKLFSYQLLRSIAYISLLGICHRDIKPHNVLVNPETNKLQLCDFGSAKKLVKGEPNIAYICSRCYRAPELIFGATDYDTQIDVWSVGCVIAELINGEPLFLGESAVDQMVEIVKVLGTPTSEQILSMNKNYDIKSNQLAKIKQRDWKKVLKTKDTKAIDLVSKLLNYCPKTRLTPFKSLTHPYFDELRDIDQLKSLQSQTKIAIPELFNFSNGIYFHNPLLEEIYKMTQQERMQLIPDWYGISSKIVKTEY</sequence>
<keyword evidence="3" id="KW-0808">Transferase</keyword>
<dbReference type="GO" id="GO:0004674">
    <property type="term" value="F:protein serine/threonine kinase activity"/>
    <property type="evidence" value="ECO:0000318"/>
    <property type="project" value="GO_Central"/>
</dbReference>
<dbReference type="Gene3D" id="3.30.200.20">
    <property type="entry name" value="Phosphorylase Kinase, domain 1"/>
    <property type="match status" value="1"/>
</dbReference>
<evidence type="ECO:0000256" key="7">
    <source>
        <dbReference type="PROSITE-ProRule" id="PRU10141"/>
    </source>
</evidence>
<evidence type="ECO:0000256" key="4">
    <source>
        <dbReference type="ARBA" id="ARBA00022741"/>
    </source>
</evidence>
<proteinExistence type="inferred from homology"/>
<dbReference type="Gene3D" id="1.10.510.10">
    <property type="entry name" value="Transferase(Phosphotransferase) domain 1"/>
    <property type="match status" value="1"/>
</dbReference>
<dbReference type="PROSITE" id="PS00107">
    <property type="entry name" value="PROTEIN_KINASE_ATP"/>
    <property type="match status" value="1"/>
</dbReference>
<keyword evidence="2 8" id="KW-0723">Serine/threonine-protein kinase</keyword>
<feature type="domain" description="Protein kinase" evidence="10">
    <location>
        <begin position="125"/>
        <end position="410"/>
    </location>
</feature>
<evidence type="ECO:0000259" key="10">
    <source>
        <dbReference type="PROSITE" id="PS50011"/>
    </source>
</evidence>
<dbReference type="InterPro" id="IPR039192">
    <property type="entry name" value="STKc_GSK3"/>
</dbReference>
<evidence type="ECO:0000256" key="1">
    <source>
        <dbReference type="ARBA" id="ARBA00005527"/>
    </source>
</evidence>
<evidence type="ECO:0000313" key="11">
    <source>
        <dbReference type="EMBL" id="CAK77917.1"/>
    </source>
</evidence>
<dbReference type="STRING" id="5888.A0D4F0"/>
<dbReference type="PANTHER" id="PTHR24057">
    <property type="entry name" value="GLYCOGEN SYNTHASE KINASE-3 ALPHA"/>
    <property type="match status" value="1"/>
</dbReference>
<organism evidence="11 12">
    <name type="scientific">Paramecium tetraurelia</name>
    <dbReference type="NCBI Taxonomy" id="5888"/>
    <lineage>
        <taxon>Eukaryota</taxon>
        <taxon>Sar</taxon>
        <taxon>Alveolata</taxon>
        <taxon>Ciliophora</taxon>
        <taxon>Intramacronucleata</taxon>
        <taxon>Oligohymenophorea</taxon>
        <taxon>Peniculida</taxon>
        <taxon>Parameciidae</taxon>
        <taxon>Paramecium</taxon>
    </lineage>
</organism>
<evidence type="ECO:0000256" key="9">
    <source>
        <dbReference type="SAM" id="MobiDB-lite"/>
    </source>
</evidence>
<dbReference type="OrthoDB" id="286017at2759"/>
<dbReference type="RefSeq" id="XP_001445314.1">
    <property type="nucleotide sequence ID" value="XM_001445277.1"/>
</dbReference>
<evidence type="ECO:0000256" key="6">
    <source>
        <dbReference type="ARBA" id="ARBA00022840"/>
    </source>
</evidence>
<dbReference type="GO" id="GO:0007165">
    <property type="term" value="P:signal transduction"/>
    <property type="evidence" value="ECO:0000318"/>
    <property type="project" value="GO_Central"/>
</dbReference>
<dbReference type="InterPro" id="IPR050591">
    <property type="entry name" value="GSK-3"/>
</dbReference>
<dbReference type="Proteomes" id="UP000000600">
    <property type="component" value="Unassembled WGS sequence"/>
</dbReference>
<evidence type="ECO:0000256" key="2">
    <source>
        <dbReference type="ARBA" id="ARBA00022527"/>
    </source>
</evidence>
<dbReference type="InParanoid" id="A0D4F0"/>
<accession>A0D4F0</accession>
<dbReference type="InterPro" id="IPR008271">
    <property type="entry name" value="Ser/Thr_kinase_AS"/>
</dbReference>
<dbReference type="GeneID" id="5031099"/>